<dbReference type="RefSeq" id="WP_041127712.1">
    <property type="nucleotide sequence ID" value="NZ_CP010407.1"/>
</dbReference>
<dbReference type="AlphaFoldDB" id="A0A0B5I1X3"/>
<organism evidence="1 2">
    <name type="scientific">Streptomyces vietnamensis</name>
    <dbReference type="NCBI Taxonomy" id="362257"/>
    <lineage>
        <taxon>Bacteria</taxon>
        <taxon>Bacillati</taxon>
        <taxon>Actinomycetota</taxon>
        <taxon>Actinomycetes</taxon>
        <taxon>Kitasatosporales</taxon>
        <taxon>Streptomycetaceae</taxon>
        <taxon>Streptomyces</taxon>
    </lineage>
</organism>
<dbReference type="Proteomes" id="UP000031774">
    <property type="component" value="Chromosome"/>
</dbReference>
<sequence>MTILLTVVLGVFLIVLHRLFVSPGRAAGWVGEHFVASHYGLPPREVLDPQRPGPPPPAHRAEERQSVAHAAWEGDWRAAERYVTAAGDDWDERWARLELLQQIAQEDDAWLDSWRAAEPGNCDAATLHAGLMVHRAWEIRGGGYAHEVLTSDMDRFRAMLPAAIEEARRAALLDPANPGPWVVMITAARGAQYGRAEFKPLWEGLVARAPHHYEGHWQALQYWCAKWFGSDRRMMRFAGRAVRKAPAGSPLAGIYLHALNELTDRPGAVALPATPMTRSRLKRIAASFDTVAPDDERLPVLRHLLAHYMLRSMMYGPALEQFRLIGPWCGAQPWRRNGNPVVAFETARGTAARLSRTRPAATSQAYGMGR</sequence>
<reference evidence="1 2" key="1">
    <citation type="submission" date="2014-12" db="EMBL/GenBank/DDBJ databases">
        <title>Complete genome sequence of Streptomyces vietnamensis strain GIMV4.0001, a genetic manipulable producer of the benzoisochromanequinone antibiotic granaticin.</title>
        <authorList>
            <person name="Deng M.R."/>
            <person name="Guo J."/>
            <person name="Ma L.Y."/>
            <person name="Feng G.D."/>
            <person name="Mo C.Y."/>
            <person name="Zhu H.H."/>
        </authorList>
    </citation>
    <scope>NUCLEOTIDE SEQUENCE [LARGE SCALE GENOMIC DNA]</scope>
    <source>
        <strain evidence="2">GIMV4.0001</strain>
    </source>
</reference>
<dbReference type="STRING" id="362257.SVTN_03175"/>
<evidence type="ECO:0000313" key="1">
    <source>
        <dbReference type="EMBL" id="AJF63628.1"/>
    </source>
</evidence>
<keyword evidence="2" id="KW-1185">Reference proteome</keyword>
<dbReference type="EMBL" id="CP010407">
    <property type="protein sequence ID" value="AJF63628.1"/>
    <property type="molecule type" value="Genomic_DNA"/>
</dbReference>
<evidence type="ECO:0000313" key="2">
    <source>
        <dbReference type="Proteomes" id="UP000031774"/>
    </source>
</evidence>
<protein>
    <recommendedName>
        <fullName evidence="3">DUF4034 domain-containing protein</fullName>
    </recommendedName>
</protein>
<dbReference type="HOGENOM" id="CLU_064093_0_0_11"/>
<gene>
    <name evidence="1" type="ORF">SVTN_03175</name>
</gene>
<accession>A0A0B5I1X3</accession>
<dbReference type="KEGG" id="svt:SVTN_03175"/>
<proteinExistence type="predicted"/>
<evidence type="ECO:0008006" key="3">
    <source>
        <dbReference type="Google" id="ProtNLM"/>
    </source>
</evidence>
<name>A0A0B5I1X3_9ACTN</name>